<name>A0A1Q9F6Q7_SYMMI</name>
<organism evidence="1 2">
    <name type="scientific">Symbiodinium microadriaticum</name>
    <name type="common">Dinoflagellate</name>
    <name type="synonym">Zooxanthella microadriatica</name>
    <dbReference type="NCBI Taxonomy" id="2951"/>
    <lineage>
        <taxon>Eukaryota</taxon>
        <taxon>Sar</taxon>
        <taxon>Alveolata</taxon>
        <taxon>Dinophyceae</taxon>
        <taxon>Suessiales</taxon>
        <taxon>Symbiodiniaceae</taxon>
        <taxon>Symbiodinium</taxon>
    </lineage>
</organism>
<proteinExistence type="predicted"/>
<dbReference type="AlphaFoldDB" id="A0A1Q9F6Q7"/>
<evidence type="ECO:0000313" key="1">
    <source>
        <dbReference type="EMBL" id="OLQ15370.1"/>
    </source>
</evidence>
<dbReference type="OrthoDB" id="434584at2759"/>
<sequence length="434" mass="48212">MSSFVAAHIHTLSAQHRALLEFFPTIPDLQGTWRQPVFAAQNNRSVLHCVSLLLQVHAAPDVQLNGFAIRRAHRHARFGAWPSNPLHLLGRLVVDEILLADPTCVVDEVSIALSSVAVLEVILIHWVIVLHECTFPCIQFSELVVETASPVVQRIMHEFTNRADRHRQLGKAKVTLCDDMVRYHTQGLLDLVSDGDTPETFAPEWWASGIVLPLHKSVAYIQLSQRRCQVGMVAAQAIVARFLRQMGERLARNDYFLHATVAQQCLVAAYASAPMLPDAAEVGISNWRGIYRLFLQDQPAFPAHQPSWRYAWSSDNDEQTWLQQRHCQLVWAQAPSLTALARTLVAAAFVEAKRGAALMTRSLLQSAAAESTGHSRCHVASTVAQLTSLSMKLTDGVDEASCVAVREVWDELRQTLGTEAVLHSKFAPWGVPLD</sequence>
<evidence type="ECO:0000313" key="2">
    <source>
        <dbReference type="Proteomes" id="UP000186817"/>
    </source>
</evidence>
<dbReference type="EMBL" id="LSRX01000004">
    <property type="protein sequence ID" value="OLQ15370.1"/>
    <property type="molecule type" value="Genomic_DNA"/>
</dbReference>
<accession>A0A1Q9F6Q7</accession>
<keyword evidence="2" id="KW-1185">Reference proteome</keyword>
<protein>
    <submittedName>
        <fullName evidence="1">Uncharacterized protein</fullName>
    </submittedName>
</protein>
<comment type="caution">
    <text evidence="1">The sequence shown here is derived from an EMBL/GenBank/DDBJ whole genome shotgun (WGS) entry which is preliminary data.</text>
</comment>
<dbReference type="Proteomes" id="UP000186817">
    <property type="component" value="Unassembled WGS sequence"/>
</dbReference>
<gene>
    <name evidence="1" type="ORF">AK812_SmicGene415</name>
</gene>
<reference evidence="1 2" key="1">
    <citation type="submission" date="2016-02" db="EMBL/GenBank/DDBJ databases">
        <title>Genome analysis of coral dinoflagellate symbionts highlights evolutionary adaptations to a symbiotic lifestyle.</title>
        <authorList>
            <person name="Aranda M."/>
            <person name="Li Y."/>
            <person name="Liew Y.J."/>
            <person name="Baumgarten S."/>
            <person name="Simakov O."/>
            <person name="Wilson M."/>
            <person name="Piel J."/>
            <person name="Ashoor H."/>
            <person name="Bougouffa S."/>
            <person name="Bajic V.B."/>
            <person name="Ryu T."/>
            <person name="Ravasi T."/>
            <person name="Bayer T."/>
            <person name="Micklem G."/>
            <person name="Kim H."/>
            <person name="Bhak J."/>
            <person name="Lajeunesse T.C."/>
            <person name="Voolstra C.R."/>
        </authorList>
    </citation>
    <scope>NUCLEOTIDE SEQUENCE [LARGE SCALE GENOMIC DNA]</scope>
    <source>
        <strain evidence="1 2">CCMP2467</strain>
    </source>
</reference>